<keyword evidence="2" id="KW-1185">Reference proteome</keyword>
<evidence type="ECO:0000313" key="1">
    <source>
        <dbReference type="EMBL" id="MEB3041235.1"/>
    </source>
</evidence>
<dbReference type="EMBL" id="JAYKBV010000017">
    <property type="protein sequence ID" value="MEB3041235.1"/>
    <property type="molecule type" value="Genomic_DNA"/>
</dbReference>
<accession>A0ABU5YBQ4</accession>
<dbReference type="Proteomes" id="UP001324270">
    <property type="component" value="Unassembled WGS sequence"/>
</dbReference>
<proteinExistence type="predicted"/>
<name>A0ABU5YBQ4_9FLAO</name>
<sequence>MKRVIIIFILMVFISCRDKKNANNAATESTDTEVAIATLKAFYSSVYNGSLDNQEVLFKQYVSKQLLEKIDELSADMTLDYDPFIKGQDFFADVLNRTLKITPLENKNEYRCCFLLFGNTDEKETCVDFLLEKDKDGHFLISKILNDDILAGKRDVMPSDIQETNIDYKGLVQLLKLECNVSNKEEFYKLNCQNVRVANEIEEGKNSISEIITVTVGKDSRKIIRKKEPNDLLTSSPFVYLDEENKTYILFFPLVGEYNFGWELYCYKDNRIFPLGQRITYWKSEYEESKTTYGDFVKIYRSEGNYIVAMPKKYISAEDSEYNDYPDYLEGTLVKDKNMYYFEFPYTELPYYKKYMNGDKKGDYEEFLKNNITTPEDIVITKEGIIQNDSGEIIQFKNISEVINRIQKSKLFTLKKMYQHDLNQDGNKDIFLVFENIIDPDSFLVDPIVILLIHQGGDKYRFFHNEKIYPKIDLFSFRRIAFKDNFFTIELDTEAPDEYTAEKYITFKYSKNKIVLHRYGRIYYLWKKNIKTSNDQLTQEDFGKILFEDYDSELLNQM</sequence>
<evidence type="ECO:0008006" key="3">
    <source>
        <dbReference type="Google" id="ProtNLM"/>
    </source>
</evidence>
<dbReference type="RefSeq" id="WP_323979881.1">
    <property type="nucleotide sequence ID" value="NZ_JAYKBV010000017.1"/>
</dbReference>
<evidence type="ECO:0000313" key="2">
    <source>
        <dbReference type="Proteomes" id="UP001324270"/>
    </source>
</evidence>
<dbReference type="PROSITE" id="PS51257">
    <property type="entry name" value="PROKAR_LIPOPROTEIN"/>
    <property type="match status" value="1"/>
</dbReference>
<organism evidence="1 2">
    <name type="scientific">Capnocytophaga gingivalis</name>
    <dbReference type="NCBI Taxonomy" id="1017"/>
    <lineage>
        <taxon>Bacteria</taxon>
        <taxon>Pseudomonadati</taxon>
        <taxon>Bacteroidota</taxon>
        <taxon>Flavobacteriia</taxon>
        <taxon>Flavobacteriales</taxon>
        <taxon>Flavobacteriaceae</taxon>
        <taxon>Capnocytophaga</taxon>
    </lineage>
</organism>
<protein>
    <recommendedName>
        <fullName evidence="3">DUF3828 domain-containing protein</fullName>
    </recommendedName>
</protein>
<comment type="caution">
    <text evidence="1">The sequence shown here is derived from an EMBL/GenBank/DDBJ whole genome shotgun (WGS) entry which is preliminary data.</text>
</comment>
<dbReference type="Gene3D" id="3.10.450.50">
    <property type="match status" value="1"/>
</dbReference>
<reference evidence="1 2" key="1">
    <citation type="submission" date="2023-12" db="EMBL/GenBank/DDBJ databases">
        <title>Genomic sequences of Capnocytophaga and Parvimonas strains.</title>
        <authorList>
            <person name="Watt R.M."/>
            <person name="Wang M."/>
            <person name="Yang T."/>
            <person name="Tong W.M."/>
        </authorList>
    </citation>
    <scope>NUCLEOTIDE SEQUENCE [LARGE SCALE GENOMIC DNA]</scope>
    <source>
        <strain evidence="1 2">CCUG 13156</strain>
    </source>
</reference>
<gene>
    <name evidence="1" type="ORF">VJJ49_11120</name>
</gene>